<name>A0A563UGK4_9SPHI</name>
<gene>
    <name evidence="4" type="ORF">FPZ43_06160</name>
</gene>
<dbReference type="SUPFAM" id="SSF74653">
    <property type="entry name" value="TolA/TonB C-terminal domain"/>
    <property type="match status" value="1"/>
</dbReference>
<dbReference type="Gene3D" id="2.60.40.1120">
    <property type="entry name" value="Carboxypeptidase-like, regulatory domain"/>
    <property type="match status" value="1"/>
</dbReference>
<dbReference type="AlphaFoldDB" id="A0A563UGK4"/>
<keyword evidence="2" id="KW-0812">Transmembrane</keyword>
<feature type="region of interest" description="Disordered" evidence="1">
    <location>
        <begin position="162"/>
        <end position="193"/>
    </location>
</feature>
<feature type="transmembrane region" description="Helical" evidence="2">
    <location>
        <begin position="74"/>
        <end position="97"/>
    </location>
</feature>
<dbReference type="OrthoDB" id="1112758at2"/>
<dbReference type="InterPro" id="IPR037682">
    <property type="entry name" value="TonB_C"/>
</dbReference>
<dbReference type="Proteomes" id="UP000320042">
    <property type="component" value="Unassembled WGS sequence"/>
</dbReference>
<evidence type="ECO:0000313" key="5">
    <source>
        <dbReference type="Proteomes" id="UP000320042"/>
    </source>
</evidence>
<dbReference type="Gene3D" id="3.30.1150.10">
    <property type="match status" value="1"/>
</dbReference>
<keyword evidence="5" id="KW-1185">Reference proteome</keyword>
<dbReference type="GO" id="GO:0055085">
    <property type="term" value="P:transmembrane transport"/>
    <property type="evidence" value="ECO:0007669"/>
    <property type="project" value="InterPro"/>
</dbReference>
<evidence type="ECO:0000313" key="4">
    <source>
        <dbReference type="EMBL" id="TWR30520.1"/>
    </source>
</evidence>
<reference evidence="4 5" key="1">
    <citation type="submission" date="2019-07" db="EMBL/GenBank/DDBJ databases">
        <authorList>
            <person name="Kim J."/>
        </authorList>
    </citation>
    <scope>NUCLEOTIDE SEQUENCE [LARGE SCALE GENOMIC DNA]</scope>
    <source>
        <strain evidence="5">dk17</strain>
    </source>
</reference>
<feature type="domain" description="TonB C-terminal" evidence="3">
    <location>
        <begin position="390"/>
        <end position="450"/>
    </location>
</feature>
<keyword evidence="2" id="KW-0472">Membrane</keyword>
<dbReference type="Pfam" id="PF03544">
    <property type="entry name" value="TonB_C"/>
    <property type="match status" value="1"/>
</dbReference>
<organism evidence="4 5">
    <name type="scientific">Mucilaginibacter pallidiroseus</name>
    <dbReference type="NCBI Taxonomy" id="2599295"/>
    <lineage>
        <taxon>Bacteria</taxon>
        <taxon>Pseudomonadati</taxon>
        <taxon>Bacteroidota</taxon>
        <taxon>Sphingobacteriia</taxon>
        <taxon>Sphingobacteriales</taxon>
        <taxon>Sphingobacteriaceae</taxon>
        <taxon>Mucilaginibacter</taxon>
    </lineage>
</organism>
<dbReference type="Pfam" id="PF13715">
    <property type="entry name" value="CarbopepD_reg_2"/>
    <property type="match status" value="1"/>
</dbReference>
<evidence type="ECO:0000256" key="1">
    <source>
        <dbReference type="SAM" id="MobiDB-lite"/>
    </source>
</evidence>
<evidence type="ECO:0000259" key="3">
    <source>
        <dbReference type="Pfam" id="PF03544"/>
    </source>
</evidence>
<protein>
    <recommendedName>
        <fullName evidence="3">TonB C-terminal domain-containing protein</fullName>
    </recommendedName>
</protein>
<dbReference type="EMBL" id="VOEJ01000002">
    <property type="protein sequence ID" value="TWR30520.1"/>
    <property type="molecule type" value="Genomic_DNA"/>
</dbReference>
<dbReference type="RefSeq" id="WP_146380978.1">
    <property type="nucleotide sequence ID" value="NZ_VOEJ01000002.1"/>
</dbReference>
<comment type="caution">
    <text evidence="4">The sequence shown here is derived from an EMBL/GenBank/DDBJ whole genome shotgun (WGS) entry which is preliminary data.</text>
</comment>
<feature type="compositionally biased region" description="Polar residues" evidence="1">
    <location>
        <begin position="162"/>
        <end position="178"/>
    </location>
</feature>
<dbReference type="InterPro" id="IPR008969">
    <property type="entry name" value="CarboxyPept-like_regulatory"/>
</dbReference>
<accession>A0A563UGK4</accession>
<dbReference type="SUPFAM" id="SSF49464">
    <property type="entry name" value="Carboxypeptidase regulatory domain-like"/>
    <property type="match status" value="1"/>
</dbReference>
<sequence>MENKRANISQIRKYLNGELDAKAMHQLELEAQHDPFLMDALEGYTPKPDNIDTGLADLNQRLANRTQPAKVKQLIPWLSIAIAAGVIGFMIVAGIFYNTRQPQQPNVVANNVPVDKSVTPQLATPREQISDSVTLSVTNPTSLAASPGKKYNNAKTIAAQGNTVSRYNKAQPAATTPDRTLGDKPEITNPLLKSDSMPLDEMVVLTYTSRKKDSTVKPDMPATVAIAKRPQSQSINSKAEGVAVPQPVGKKEDLNKYGLGYLAPKTPSAGLIAGRVTSQTDGQPLPGVTVKVDGKNTAAQTDANGYFKVSAVKDKETLTISYLGYQTKTVKPGDSVNVALTEQHNSLNEVVVVSKPNNDITDINKAHPQTGWQAFKNYLYQGAKLTDGKAKGTVKLKFTITEDGSVSDIIIVKGLDAESNKRAIELIKNGPGWISNINGKPETVTVAVDFHK</sequence>
<proteinExistence type="predicted"/>
<evidence type="ECO:0000256" key="2">
    <source>
        <dbReference type="SAM" id="Phobius"/>
    </source>
</evidence>
<keyword evidence="2" id="KW-1133">Transmembrane helix</keyword>